<dbReference type="Pfam" id="PF15594">
    <property type="entry name" value="Imm50"/>
    <property type="match status" value="1"/>
</dbReference>
<evidence type="ECO:0008006" key="3">
    <source>
        <dbReference type="Google" id="ProtNLM"/>
    </source>
</evidence>
<accession>A0A7Z3C3U3</accession>
<organism evidence="1 2">
    <name type="scientific">Pseudomonas fluorescens</name>
    <dbReference type="NCBI Taxonomy" id="294"/>
    <lineage>
        <taxon>Bacteria</taxon>
        <taxon>Pseudomonadati</taxon>
        <taxon>Pseudomonadota</taxon>
        <taxon>Gammaproteobacteria</taxon>
        <taxon>Pseudomonadales</taxon>
        <taxon>Pseudomonadaceae</taxon>
        <taxon>Pseudomonas</taxon>
    </lineage>
</organism>
<name>A0A7Z3C3U3_PSEFL</name>
<gene>
    <name evidence="1" type="ORF">C6Y56_10570</name>
</gene>
<dbReference type="RefSeq" id="WP_102686526.1">
    <property type="nucleotide sequence ID" value="NZ_CP027561.1"/>
</dbReference>
<reference evidence="1 2" key="1">
    <citation type="submission" date="2018-03" db="EMBL/GenBank/DDBJ databases">
        <title>Complete genome sequence of Pseudomonas fluorescens sp. G7.</title>
        <authorList>
            <person name="Gao C.-H."/>
            <person name="Li Z."/>
            <person name="Cai P."/>
        </authorList>
    </citation>
    <scope>NUCLEOTIDE SEQUENCE [LARGE SCALE GENOMIC DNA]</scope>
    <source>
        <strain evidence="1 2">G7</strain>
    </source>
</reference>
<dbReference type="EMBL" id="CP027561">
    <property type="protein sequence ID" value="QJP95027.1"/>
    <property type="molecule type" value="Genomic_DNA"/>
</dbReference>
<evidence type="ECO:0000313" key="1">
    <source>
        <dbReference type="EMBL" id="QJP95027.1"/>
    </source>
</evidence>
<dbReference type="Proteomes" id="UP000501669">
    <property type="component" value="Chromosome"/>
</dbReference>
<protein>
    <recommendedName>
        <fullName evidence="3">Immunity protein 50 of polymorphic toxin system</fullName>
    </recommendedName>
</protein>
<proteinExistence type="predicted"/>
<dbReference type="InterPro" id="IPR028957">
    <property type="entry name" value="Imm50"/>
</dbReference>
<sequence length="130" mass="14675">MNSWNELDGSNFFNKVFTSPIPIGEIELFSINIDNSRPVIIMEFDIPDYPDAPPAKWKQSGFNTCRIGLNCSNIEDLLIKNIPTHEKMTIKITSNEQKFRVIASSENSLIEFTTKHPLLCGPSAYLNAPE</sequence>
<dbReference type="AlphaFoldDB" id="A0A7Z3C3U3"/>
<evidence type="ECO:0000313" key="2">
    <source>
        <dbReference type="Proteomes" id="UP000501669"/>
    </source>
</evidence>